<proteinExistence type="predicted"/>
<protein>
    <recommendedName>
        <fullName evidence="4">HTH luxR-type domain-containing protein</fullName>
    </recommendedName>
</protein>
<dbReference type="PANTHER" id="PTHR44688">
    <property type="entry name" value="DNA-BINDING TRANSCRIPTIONAL ACTIVATOR DEVR_DOSR"/>
    <property type="match status" value="1"/>
</dbReference>
<keyword evidence="6" id="KW-1185">Reference proteome</keyword>
<dbReference type="PANTHER" id="PTHR44688:SF16">
    <property type="entry name" value="DNA-BINDING TRANSCRIPTIONAL ACTIVATOR DEVR_DOSR"/>
    <property type="match status" value="1"/>
</dbReference>
<dbReference type="PROSITE" id="PS00622">
    <property type="entry name" value="HTH_LUXR_1"/>
    <property type="match status" value="1"/>
</dbReference>
<dbReference type="GO" id="GO:0006355">
    <property type="term" value="P:regulation of DNA-templated transcription"/>
    <property type="evidence" value="ECO:0007669"/>
    <property type="project" value="InterPro"/>
</dbReference>
<dbReference type="PROSITE" id="PS50043">
    <property type="entry name" value="HTH_LUXR_2"/>
    <property type="match status" value="1"/>
</dbReference>
<evidence type="ECO:0000313" key="5">
    <source>
        <dbReference type="EMBL" id="GHC56468.1"/>
    </source>
</evidence>
<keyword evidence="1" id="KW-0805">Transcription regulation</keyword>
<sequence>MGMSFKMEAFLRDPEGCIVGGVRLSRPSEMGEFRLDEVAVLRGLQPLISSVWCSSIARPEPMLPDLTPRESEVFHRLLVGQSNKQIALELSMALPTVKTHVKSILYKADRPNRVALIARYR</sequence>
<dbReference type="CDD" id="cd06170">
    <property type="entry name" value="LuxR_C_like"/>
    <property type="match status" value="1"/>
</dbReference>
<name>A0A8H9IJP4_9BURK</name>
<evidence type="ECO:0000256" key="3">
    <source>
        <dbReference type="ARBA" id="ARBA00023163"/>
    </source>
</evidence>
<dbReference type="GO" id="GO:0003677">
    <property type="term" value="F:DNA binding"/>
    <property type="evidence" value="ECO:0007669"/>
    <property type="project" value="UniProtKB-KW"/>
</dbReference>
<dbReference type="Proteomes" id="UP000608923">
    <property type="component" value="Unassembled WGS sequence"/>
</dbReference>
<evidence type="ECO:0000259" key="4">
    <source>
        <dbReference type="PROSITE" id="PS50043"/>
    </source>
</evidence>
<dbReference type="InterPro" id="IPR000792">
    <property type="entry name" value="Tscrpt_reg_LuxR_C"/>
</dbReference>
<dbReference type="Pfam" id="PF00196">
    <property type="entry name" value="GerE"/>
    <property type="match status" value="1"/>
</dbReference>
<comment type="caution">
    <text evidence="5">The sequence shown here is derived from an EMBL/GenBank/DDBJ whole genome shotgun (WGS) entry which is preliminary data.</text>
</comment>
<dbReference type="SMART" id="SM00421">
    <property type="entry name" value="HTH_LUXR"/>
    <property type="match status" value="1"/>
</dbReference>
<evidence type="ECO:0000313" key="6">
    <source>
        <dbReference type="Proteomes" id="UP000608923"/>
    </source>
</evidence>
<dbReference type="Gene3D" id="1.10.10.10">
    <property type="entry name" value="Winged helix-like DNA-binding domain superfamily/Winged helix DNA-binding domain"/>
    <property type="match status" value="1"/>
</dbReference>
<dbReference type="SUPFAM" id="SSF46894">
    <property type="entry name" value="C-terminal effector domain of the bipartite response regulators"/>
    <property type="match status" value="1"/>
</dbReference>
<dbReference type="EMBL" id="BMZN01000005">
    <property type="protein sequence ID" value="GHC56468.1"/>
    <property type="molecule type" value="Genomic_DNA"/>
</dbReference>
<dbReference type="AlphaFoldDB" id="A0A8H9IJP4"/>
<evidence type="ECO:0000256" key="2">
    <source>
        <dbReference type="ARBA" id="ARBA00023125"/>
    </source>
</evidence>
<dbReference type="InterPro" id="IPR036388">
    <property type="entry name" value="WH-like_DNA-bd_sf"/>
</dbReference>
<keyword evidence="2" id="KW-0238">DNA-binding</keyword>
<keyword evidence="3" id="KW-0804">Transcription</keyword>
<feature type="domain" description="HTH luxR-type" evidence="4">
    <location>
        <begin position="59"/>
        <end position="121"/>
    </location>
</feature>
<evidence type="ECO:0000256" key="1">
    <source>
        <dbReference type="ARBA" id="ARBA00023015"/>
    </source>
</evidence>
<organism evidence="5 6">
    <name type="scientific">Alcaligenes pakistanensis</name>
    <dbReference type="NCBI Taxonomy" id="1482717"/>
    <lineage>
        <taxon>Bacteria</taxon>
        <taxon>Pseudomonadati</taxon>
        <taxon>Pseudomonadota</taxon>
        <taxon>Betaproteobacteria</taxon>
        <taxon>Burkholderiales</taxon>
        <taxon>Alcaligenaceae</taxon>
        <taxon>Alcaligenes</taxon>
    </lineage>
</organism>
<dbReference type="InterPro" id="IPR016032">
    <property type="entry name" value="Sig_transdc_resp-reg_C-effctor"/>
</dbReference>
<gene>
    <name evidence="5" type="ORF">GCM10010096_31730</name>
</gene>
<accession>A0A8H9IJP4</accession>
<dbReference type="PRINTS" id="PR00038">
    <property type="entry name" value="HTHLUXR"/>
</dbReference>
<reference evidence="6" key="1">
    <citation type="journal article" date="2019" name="Int. J. Syst. Evol. Microbiol.">
        <title>The Global Catalogue of Microorganisms (GCM) 10K type strain sequencing project: providing services to taxonomists for standard genome sequencing and annotation.</title>
        <authorList>
            <consortium name="The Broad Institute Genomics Platform"/>
            <consortium name="The Broad Institute Genome Sequencing Center for Infectious Disease"/>
            <person name="Wu L."/>
            <person name="Ma J."/>
        </authorList>
    </citation>
    <scope>NUCLEOTIDE SEQUENCE [LARGE SCALE GENOMIC DNA]</scope>
    <source>
        <strain evidence="6">KCTC 42083</strain>
    </source>
</reference>